<evidence type="ECO:0000313" key="2">
    <source>
        <dbReference type="Proteomes" id="UP001222027"/>
    </source>
</evidence>
<dbReference type="InterPro" id="IPR036397">
    <property type="entry name" value="RNaseH_sf"/>
</dbReference>
<keyword evidence="2" id="KW-1185">Reference proteome</keyword>
<dbReference type="PANTHER" id="PTHR11439:SF496">
    <property type="entry name" value="RNA-DIRECTED DNA POLYMERASE"/>
    <property type="match status" value="1"/>
</dbReference>
<comment type="caution">
    <text evidence="1">The sequence shown here is derived from an EMBL/GenBank/DDBJ whole genome shotgun (WGS) entry which is preliminary data.</text>
</comment>
<sequence>MNVDSIILHLCQLFEKQGRTQRYEISKKLFQARMIEGTSVENHVLKMIEWIEKLTGLGIVLEDNLCVDLILQPLPDSFSYFIMNFNMSKFEVTLPELLNMLREAESAIKKEKSVLYIGETKKKRKANKILKKGNSKERPSKAKVAKKCLVKDKGQCFHYGQDGQWKRNCKDYLAEKAKQKLEEASGIFMISLHLSDFHNNTWVLDTGSVYHIYNLLQVLARHRRLPRGEMDLKMGNGARVATVTVGEEYALETAAYLLNKVPSKLIVSTPYEIWKGKKPDLKIVKIWGCPAHVRRHNLDKYQTDPGLEYWKAVKCILKYLRMTKDLLLVYGGGSLQVEGYTDSSFQSDIDDSKSNSVYVFTMNGGAVSWKSFKQDTTSDSTIEAEYIAAAEAAKKGVWMKKFIKDLGVVPSSVKPIPIYCDNNGVIAQAKEPMSHQKSKHVLRMFHLIREIIARKDIAIERVPSEDNIAYPLTKPLAQIIFERHRGLMGIKHISD</sequence>
<dbReference type="GO" id="GO:0003676">
    <property type="term" value="F:nucleic acid binding"/>
    <property type="evidence" value="ECO:0007669"/>
    <property type="project" value="InterPro"/>
</dbReference>
<dbReference type="Pfam" id="PF14223">
    <property type="entry name" value="Retrotran_gag_2"/>
    <property type="match status" value="1"/>
</dbReference>
<organism evidence="1 2">
    <name type="scientific">Ensete ventricosum</name>
    <name type="common">Abyssinian banana</name>
    <name type="synonym">Musa ensete</name>
    <dbReference type="NCBI Taxonomy" id="4639"/>
    <lineage>
        <taxon>Eukaryota</taxon>
        <taxon>Viridiplantae</taxon>
        <taxon>Streptophyta</taxon>
        <taxon>Embryophyta</taxon>
        <taxon>Tracheophyta</taxon>
        <taxon>Spermatophyta</taxon>
        <taxon>Magnoliopsida</taxon>
        <taxon>Liliopsida</taxon>
        <taxon>Zingiberales</taxon>
        <taxon>Musaceae</taxon>
        <taxon>Ensete</taxon>
    </lineage>
</organism>
<evidence type="ECO:0000313" key="1">
    <source>
        <dbReference type="EMBL" id="KAJ8511698.1"/>
    </source>
</evidence>
<dbReference type="Gene3D" id="3.30.420.10">
    <property type="entry name" value="Ribonuclease H-like superfamily/Ribonuclease H"/>
    <property type="match status" value="1"/>
</dbReference>
<dbReference type="Proteomes" id="UP001222027">
    <property type="component" value="Unassembled WGS sequence"/>
</dbReference>
<reference evidence="1 2" key="1">
    <citation type="submission" date="2022-12" db="EMBL/GenBank/DDBJ databases">
        <title>Chromosome-scale assembly of the Ensete ventricosum genome.</title>
        <authorList>
            <person name="Dussert Y."/>
            <person name="Stocks J."/>
            <person name="Wendawek A."/>
            <person name="Woldeyes F."/>
            <person name="Nichols R.A."/>
            <person name="Borrell J.S."/>
        </authorList>
    </citation>
    <scope>NUCLEOTIDE SEQUENCE [LARGE SCALE GENOMIC DNA]</scope>
    <source>
        <strain evidence="2">cv. Maze</strain>
        <tissue evidence="1">Seeds</tissue>
    </source>
</reference>
<gene>
    <name evidence="1" type="ORF">OPV22_002132</name>
</gene>
<name>A0AAV8RX11_ENSVE</name>
<protein>
    <recommendedName>
        <fullName evidence="3">Reverse transcriptase Ty1/copia-type domain-containing protein</fullName>
    </recommendedName>
</protein>
<dbReference type="CDD" id="cd09272">
    <property type="entry name" value="RNase_HI_RT_Ty1"/>
    <property type="match status" value="1"/>
</dbReference>
<dbReference type="AlphaFoldDB" id="A0AAV8RX11"/>
<dbReference type="EMBL" id="JAQQAF010000001">
    <property type="protein sequence ID" value="KAJ8511698.1"/>
    <property type="molecule type" value="Genomic_DNA"/>
</dbReference>
<accession>A0AAV8RX11</accession>
<dbReference type="PANTHER" id="PTHR11439">
    <property type="entry name" value="GAG-POL-RELATED RETROTRANSPOSON"/>
    <property type="match status" value="1"/>
</dbReference>
<proteinExistence type="predicted"/>
<evidence type="ECO:0008006" key="3">
    <source>
        <dbReference type="Google" id="ProtNLM"/>
    </source>
</evidence>